<comment type="caution">
    <text evidence="2">The sequence shown here is derived from an EMBL/GenBank/DDBJ whole genome shotgun (WGS) entry which is preliminary data.</text>
</comment>
<dbReference type="AlphaFoldDB" id="A0AAD6UNI0"/>
<dbReference type="InterPro" id="IPR032710">
    <property type="entry name" value="NTF2-like_dom_sf"/>
</dbReference>
<keyword evidence="3" id="KW-1185">Reference proteome</keyword>
<accession>A0AAD6UNI0</accession>
<organism evidence="2 3">
    <name type="scientific">Mycena belliarum</name>
    <dbReference type="NCBI Taxonomy" id="1033014"/>
    <lineage>
        <taxon>Eukaryota</taxon>
        <taxon>Fungi</taxon>
        <taxon>Dikarya</taxon>
        <taxon>Basidiomycota</taxon>
        <taxon>Agaricomycotina</taxon>
        <taxon>Agaricomycetes</taxon>
        <taxon>Agaricomycetidae</taxon>
        <taxon>Agaricales</taxon>
        <taxon>Marasmiineae</taxon>
        <taxon>Mycenaceae</taxon>
        <taxon>Mycena</taxon>
    </lineage>
</organism>
<gene>
    <name evidence="2" type="ORF">B0H15DRAFT_942382</name>
</gene>
<evidence type="ECO:0008006" key="4">
    <source>
        <dbReference type="Google" id="ProtNLM"/>
    </source>
</evidence>
<reference evidence="2" key="1">
    <citation type="submission" date="2023-03" db="EMBL/GenBank/DDBJ databases">
        <title>Massive genome expansion in bonnet fungi (Mycena s.s.) driven by repeated elements and novel gene families across ecological guilds.</title>
        <authorList>
            <consortium name="Lawrence Berkeley National Laboratory"/>
            <person name="Harder C.B."/>
            <person name="Miyauchi S."/>
            <person name="Viragh M."/>
            <person name="Kuo A."/>
            <person name="Thoen E."/>
            <person name="Andreopoulos B."/>
            <person name="Lu D."/>
            <person name="Skrede I."/>
            <person name="Drula E."/>
            <person name="Henrissat B."/>
            <person name="Morin E."/>
            <person name="Kohler A."/>
            <person name="Barry K."/>
            <person name="LaButti K."/>
            <person name="Morin E."/>
            <person name="Salamov A."/>
            <person name="Lipzen A."/>
            <person name="Mereny Z."/>
            <person name="Hegedus B."/>
            <person name="Baldrian P."/>
            <person name="Stursova M."/>
            <person name="Weitz H."/>
            <person name="Taylor A."/>
            <person name="Grigoriev I.V."/>
            <person name="Nagy L.G."/>
            <person name="Martin F."/>
            <person name="Kauserud H."/>
        </authorList>
    </citation>
    <scope>NUCLEOTIDE SEQUENCE</scope>
    <source>
        <strain evidence="2">CBHHK173m</strain>
    </source>
</reference>
<evidence type="ECO:0000313" key="2">
    <source>
        <dbReference type="EMBL" id="KAJ7104388.1"/>
    </source>
</evidence>
<dbReference type="Proteomes" id="UP001222325">
    <property type="component" value="Unassembled WGS sequence"/>
</dbReference>
<dbReference type="SUPFAM" id="SSF54427">
    <property type="entry name" value="NTF2-like"/>
    <property type="match status" value="1"/>
</dbReference>
<feature type="chain" id="PRO_5042287381" description="Nuclear transport factor 2 family protein" evidence="1">
    <location>
        <begin position="21"/>
        <end position="177"/>
    </location>
</feature>
<name>A0AAD6UNI0_9AGAR</name>
<proteinExistence type="predicted"/>
<sequence length="177" mass="18933">MHFSGTIVLAITAFAGCTSAVPSPRGSLPAAPPRYSTAGFSQDQLAVLKVAETFLQGIGTRNPTQMLDQTLPSGGAALLRNGAEILTTLTGLVNRIPFDSPGEMTEIISGQPIIMVDHDIAMAWTPYEFLINSTVDHVGTDIWSFVKQDGQWLVSGVADNARDPGQHSYEAYETLVL</sequence>
<evidence type="ECO:0000256" key="1">
    <source>
        <dbReference type="SAM" id="SignalP"/>
    </source>
</evidence>
<protein>
    <recommendedName>
        <fullName evidence="4">Nuclear transport factor 2 family protein</fullName>
    </recommendedName>
</protein>
<keyword evidence="1" id="KW-0732">Signal</keyword>
<feature type="signal peptide" evidence="1">
    <location>
        <begin position="1"/>
        <end position="20"/>
    </location>
</feature>
<dbReference type="Gene3D" id="3.10.450.50">
    <property type="match status" value="1"/>
</dbReference>
<dbReference type="EMBL" id="JARJCN010000001">
    <property type="protein sequence ID" value="KAJ7104388.1"/>
    <property type="molecule type" value="Genomic_DNA"/>
</dbReference>
<evidence type="ECO:0000313" key="3">
    <source>
        <dbReference type="Proteomes" id="UP001222325"/>
    </source>
</evidence>